<dbReference type="EMBL" id="CP014223">
    <property type="protein sequence ID" value="AMJ39713.1"/>
    <property type="molecule type" value="Genomic_DNA"/>
</dbReference>
<dbReference type="KEGG" id="cpro:CPRO_00890"/>
<reference evidence="3 5" key="1">
    <citation type="journal article" date="2016" name="Genome Announc.">
        <title>Complete Genome Sequence of the Amino Acid-Fermenting Clostridium propionicum X2 (DSM 1682).</title>
        <authorList>
            <person name="Poehlein A."/>
            <person name="Schlien K."/>
            <person name="Chowdhury N.P."/>
            <person name="Gottschalk G."/>
            <person name="Buckel W."/>
            <person name="Daniel R."/>
        </authorList>
    </citation>
    <scope>NUCLEOTIDE SEQUENCE [LARGE SCALE GENOMIC DNA]</scope>
    <source>
        <strain evidence="3 5">X2</strain>
    </source>
</reference>
<dbReference type="InterPro" id="IPR012854">
    <property type="entry name" value="Cu_amine_oxidase-like_N"/>
</dbReference>
<protein>
    <submittedName>
        <fullName evidence="4">Copper amine oxidase N-terminal domain-containing protein</fullName>
    </submittedName>
</protein>
<accession>A0A110A6L6</accession>
<reference evidence="5" key="2">
    <citation type="submission" date="2016-01" db="EMBL/GenBank/DDBJ databases">
        <authorList>
            <person name="Poehlein A."/>
            <person name="Schlien K."/>
            <person name="Gottschalk G."/>
            <person name="Buckel W."/>
            <person name="Daniel R."/>
        </authorList>
    </citation>
    <scope>NUCLEOTIDE SEQUENCE [LARGE SCALE GENOMIC DNA]</scope>
    <source>
        <strain evidence="5">X2</strain>
    </source>
</reference>
<keyword evidence="5" id="KW-1185">Reference proteome</keyword>
<dbReference type="Proteomes" id="UP000068026">
    <property type="component" value="Chromosome"/>
</dbReference>
<proteinExistence type="predicted"/>
<evidence type="ECO:0000313" key="6">
    <source>
        <dbReference type="Proteomes" id="UP000184204"/>
    </source>
</evidence>
<organism evidence="4 6">
    <name type="scientific">Anaerotignum propionicum DSM 1682</name>
    <dbReference type="NCBI Taxonomy" id="991789"/>
    <lineage>
        <taxon>Bacteria</taxon>
        <taxon>Bacillati</taxon>
        <taxon>Bacillota</taxon>
        <taxon>Clostridia</taxon>
        <taxon>Lachnospirales</taxon>
        <taxon>Anaerotignaceae</taxon>
        <taxon>Anaerotignum</taxon>
    </lineage>
</organism>
<dbReference type="SUPFAM" id="SSF55383">
    <property type="entry name" value="Copper amine oxidase, domain N"/>
    <property type="match status" value="1"/>
</dbReference>
<feature type="domain" description="Copper amine oxidase-like N-terminal" evidence="2">
    <location>
        <begin position="835"/>
        <end position="942"/>
    </location>
</feature>
<evidence type="ECO:0000313" key="4">
    <source>
        <dbReference type="EMBL" id="SHE29757.1"/>
    </source>
</evidence>
<evidence type="ECO:0000259" key="2">
    <source>
        <dbReference type="Pfam" id="PF07833"/>
    </source>
</evidence>
<reference evidence="6" key="3">
    <citation type="submission" date="2016-11" db="EMBL/GenBank/DDBJ databases">
        <authorList>
            <person name="Jaros S."/>
            <person name="Januszkiewicz K."/>
            <person name="Wedrychowicz H."/>
        </authorList>
    </citation>
    <scope>NUCLEOTIDE SEQUENCE [LARGE SCALE GENOMIC DNA]</scope>
    <source>
        <strain evidence="6">DSM 1682</strain>
    </source>
</reference>
<evidence type="ECO:0000256" key="1">
    <source>
        <dbReference type="SAM" id="SignalP"/>
    </source>
</evidence>
<dbReference type="RefSeq" id="WP_066046631.1">
    <property type="nucleotide sequence ID" value="NZ_CP014223.1"/>
</dbReference>
<sequence>MKKFISFVMAGAMVASLVPATAFAKGDVTATAKIVDALEKAKDFNGVITQANAPELQLKVTNVDYTVTNPALATMDVELSLDKAEFNLTSAQLKDLVAVIDEDGLDALTGKSTSQVWEDSATGTILKKGTTEIKIADLADIAAEADNDKAVLDILKNYSGALNGTTGNDINETMTKGVMTAVIYATDGTGAVTTSIDKAAIVDLLEQGYTFAAGSNITLTSTDSRLGGAYSSTLDAADRDAIDVDTQIAWYVAESYVRGGYKTVGETVAPRLAVSVKEFDKDSVTYTFTGFFKKDDKVIIDLASTLTKTSEGTKATVSVNSKMVTADDLVYASILGKGFKVSVKKTVDVAQEEVVKLNSNGLKIESAVDNLPSKVTLKISNGFEFTKDNNGIHGTNYDIVRVDEKELTVNVTGSVDEITVKDIEIEATSAKSGAVATITAKASNNDSASCEVAKVVDYKVSFTVDKDEDIPVIYSGTNVGNAGITDDSDHMSLEVTAKETFPGAWSMRQGFNFNLPEGVYVTDVKVTDADNFYQKGVEKGTAEWDVAFFDAYQKGDHKNFEFEKRVFDDVDTKLNSDPAELTFQLELVADPTFEGDVKLTFEGALVDKQEVTIAKFVKPYTVKAEQNDVIIDYRNTEVKTPIVITEAEEGLWEKDATFKLSIEDDLLTFENDPTFTIDKDSDLKLKDDKTTKGTIQFAVKETSDKASTVTISDMKLFMSRSIPAGAYDLEIATTMSEAYDAQLLFAPDQIKDQASATDAALKALKDKWTAKTSTDKRPSESDVKKDSYVDDVCDYSDVVKAAFINVVTSGRDNDNLFTTKVVVPVGEAYLLAGEAKVELDAPAYISAAGYTMLPVRAISKALGVNTNNVLWNAETRTVTVMYAQRIITMTVGQKTIYVNGSAIPSSAAPEIKDGRTFLPLRDLGTALGVTNVNWDAATKTATLN</sequence>
<dbReference type="OrthoDB" id="2064014at2"/>
<feature type="signal peptide" evidence="1">
    <location>
        <begin position="1"/>
        <end position="24"/>
    </location>
</feature>
<dbReference type="AlphaFoldDB" id="A0A110A6L6"/>
<dbReference type="EMBL" id="FQUA01000001">
    <property type="protein sequence ID" value="SHE29757.1"/>
    <property type="molecule type" value="Genomic_DNA"/>
</dbReference>
<gene>
    <name evidence="3" type="ORF">CPRO_00890</name>
    <name evidence="4" type="ORF">SAMN02745151_00267</name>
</gene>
<keyword evidence="1" id="KW-0732">Signal</keyword>
<feature type="chain" id="PRO_5044547979" evidence="1">
    <location>
        <begin position="25"/>
        <end position="944"/>
    </location>
</feature>
<reference evidence="4" key="4">
    <citation type="submission" date="2016-11" db="EMBL/GenBank/DDBJ databases">
        <authorList>
            <person name="Varghese N."/>
            <person name="Submissions S."/>
        </authorList>
    </citation>
    <scope>NUCLEOTIDE SEQUENCE</scope>
    <source>
        <strain evidence="4">DSM 1682</strain>
    </source>
</reference>
<dbReference type="Proteomes" id="UP000184204">
    <property type="component" value="Unassembled WGS sequence"/>
</dbReference>
<dbReference type="Gene3D" id="3.30.457.10">
    <property type="entry name" value="Copper amine oxidase-like, N-terminal domain"/>
    <property type="match status" value="1"/>
</dbReference>
<name>A0A110A6L6_ANAPI</name>
<dbReference type="InterPro" id="IPR036582">
    <property type="entry name" value="Mao_N_sf"/>
</dbReference>
<dbReference type="Pfam" id="PF07833">
    <property type="entry name" value="Cu_amine_oxidN1"/>
    <property type="match status" value="1"/>
</dbReference>
<evidence type="ECO:0000313" key="5">
    <source>
        <dbReference type="Proteomes" id="UP000068026"/>
    </source>
</evidence>
<evidence type="ECO:0000313" key="3">
    <source>
        <dbReference type="EMBL" id="AMJ39713.1"/>
    </source>
</evidence>